<reference evidence="2 3" key="1">
    <citation type="submission" date="2014-04" db="EMBL/GenBank/DDBJ databases">
        <authorList>
            <consortium name="DOE Joint Genome Institute"/>
            <person name="Kuo A."/>
            <person name="Kohler A."/>
            <person name="Jargeat P."/>
            <person name="Nagy L.G."/>
            <person name="Floudas D."/>
            <person name="Copeland A."/>
            <person name="Barry K.W."/>
            <person name="Cichocki N."/>
            <person name="Veneault-Fourrey C."/>
            <person name="LaButti K."/>
            <person name="Lindquist E.A."/>
            <person name="Lipzen A."/>
            <person name="Lundell T."/>
            <person name="Morin E."/>
            <person name="Murat C."/>
            <person name="Sun H."/>
            <person name="Tunlid A."/>
            <person name="Henrissat B."/>
            <person name="Grigoriev I.V."/>
            <person name="Hibbett D.S."/>
            <person name="Martin F."/>
            <person name="Nordberg H.P."/>
            <person name="Cantor M.N."/>
            <person name="Hua S.X."/>
        </authorList>
    </citation>
    <scope>NUCLEOTIDE SEQUENCE [LARGE SCALE GENOMIC DNA]</scope>
    <source>
        <strain evidence="2 3">Ve08.2h10</strain>
    </source>
</reference>
<evidence type="ECO:0000313" key="3">
    <source>
        <dbReference type="Proteomes" id="UP000054538"/>
    </source>
</evidence>
<proteinExistence type="predicted"/>
<dbReference type="AlphaFoldDB" id="A0A0D0BUY1"/>
<feature type="compositionally biased region" description="Low complexity" evidence="1">
    <location>
        <begin position="101"/>
        <end position="122"/>
    </location>
</feature>
<organism evidence="2 3">
    <name type="scientific">Paxillus rubicundulus Ve08.2h10</name>
    <dbReference type="NCBI Taxonomy" id="930991"/>
    <lineage>
        <taxon>Eukaryota</taxon>
        <taxon>Fungi</taxon>
        <taxon>Dikarya</taxon>
        <taxon>Basidiomycota</taxon>
        <taxon>Agaricomycotina</taxon>
        <taxon>Agaricomycetes</taxon>
        <taxon>Agaricomycetidae</taxon>
        <taxon>Boletales</taxon>
        <taxon>Paxilineae</taxon>
        <taxon>Paxillaceae</taxon>
        <taxon>Paxillus</taxon>
    </lineage>
</organism>
<gene>
    <name evidence="2" type="ORF">PAXRUDRAFT_19172</name>
</gene>
<feature type="compositionally biased region" description="Polar residues" evidence="1">
    <location>
        <begin position="87"/>
        <end position="97"/>
    </location>
</feature>
<feature type="region of interest" description="Disordered" evidence="1">
    <location>
        <begin position="72"/>
        <end position="125"/>
    </location>
</feature>
<accession>A0A0D0BUY1</accession>
<dbReference type="HOGENOM" id="CLU_1627627_0_0_1"/>
<dbReference type="EMBL" id="KN828253">
    <property type="protein sequence ID" value="KIK75237.1"/>
    <property type="molecule type" value="Genomic_DNA"/>
</dbReference>
<feature type="compositionally biased region" description="Polar residues" evidence="1">
    <location>
        <begin position="28"/>
        <end position="50"/>
    </location>
</feature>
<feature type="region of interest" description="Disordered" evidence="1">
    <location>
        <begin position="25"/>
        <end position="50"/>
    </location>
</feature>
<keyword evidence="3" id="KW-1185">Reference proteome</keyword>
<dbReference type="Proteomes" id="UP000054538">
    <property type="component" value="Unassembled WGS sequence"/>
</dbReference>
<protein>
    <submittedName>
        <fullName evidence="2">Uncharacterized protein</fullName>
    </submittedName>
</protein>
<evidence type="ECO:0000313" key="2">
    <source>
        <dbReference type="EMBL" id="KIK75237.1"/>
    </source>
</evidence>
<sequence>MEQLMPATGKGAYVFRPGQQVTWDDCTVTPTQSHGQSNVPPTGSSEFATGSSIHGALLNLNSLSAAADEIASGTSWPKPSVPAAQLGQGTYQPSLTPANRGPTSTASGPTSTGPHSTSLSPSIPSEYLAAQGGSAVGSTAASVITSKVCTSPIHFSTSTARWK</sequence>
<evidence type="ECO:0000256" key="1">
    <source>
        <dbReference type="SAM" id="MobiDB-lite"/>
    </source>
</evidence>
<reference evidence="3" key="2">
    <citation type="submission" date="2015-01" db="EMBL/GenBank/DDBJ databases">
        <title>Evolutionary Origins and Diversification of the Mycorrhizal Mutualists.</title>
        <authorList>
            <consortium name="DOE Joint Genome Institute"/>
            <consortium name="Mycorrhizal Genomics Consortium"/>
            <person name="Kohler A."/>
            <person name="Kuo A."/>
            <person name="Nagy L.G."/>
            <person name="Floudas D."/>
            <person name="Copeland A."/>
            <person name="Barry K.W."/>
            <person name="Cichocki N."/>
            <person name="Veneault-Fourrey C."/>
            <person name="LaButti K."/>
            <person name="Lindquist E.A."/>
            <person name="Lipzen A."/>
            <person name="Lundell T."/>
            <person name="Morin E."/>
            <person name="Murat C."/>
            <person name="Riley R."/>
            <person name="Ohm R."/>
            <person name="Sun H."/>
            <person name="Tunlid A."/>
            <person name="Henrissat B."/>
            <person name="Grigoriev I.V."/>
            <person name="Hibbett D.S."/>
            <person name="Martin F."/>
        </authorList>
    </citation>
    <scope>NUCLEOTIDE SEQUENCE [LARGE SCALE GENOMIC DNA]</scope>
    <source>
        <strain evidence="3">Ve08.2h10</strain>
    </source>
</reference>
<dbReference type="InParanoid" id="A0A0D0BUY1"/>
<name>A0A0D0BUY1_9AGAM</name>